<name>A0A0F9I9M7_9ZZZZ</name>
<dbReference type="InterPro" id="IPR003669">
    <property type="entry name" value="Thymidylate_synthase_ThyX"/>
</dbReference>
<dbReference type="EMBL" id="LAZR01014686">
    <property type="protein sequence ID" value="KKM16389.1"/>
    <property type="molecule type" value="Genomic_DNA"/>
</dbReference>
<dbReference type="Pfam" id="PF02511">
    <property type="entry name" value="Thy1"/>
    <property type="match status" value="1"/>
</dbReference>
<dbReference type="CDD" id="cd20175">
    <property type="entry name" value="ThyX"/>
    <property type="match status" value="1"/>
</dbReference>
<dbReference type="AlphaFoldDB" id="A0A0F9I9M7"/>
<dbReference type="NCBIfam" id="TIGR02170">
    <property type="entry name" value="thyX"/>
    <property type="match status" value="1"/>
</dbReference>
<proteinExistence type="predicted"/>
<evidence type="ECO:0008006" key="2">
    <source>
        <dbReference type="Google" id="ProtNLM"/>
    </source>
</evidence>
<evidence type="ECO:0000313" key="1">
    <source>
        <dbReference type="EMBL" id="KKM16389.1"/>
    </source>
</evidence>
<dbReference type="PROSITE" id="PS51331">
    <property type="entry name" value="THYX"/>
    <property type="match status" value="1"/>
</dbReference>
<dbReference type="PANTHER" id="PTHR34934">
    <property type="entry name" value="FLAVIN-DEPENDENT THYMIDYLATE SYNTHASE"/>
    <property type="match status" value="1"/>
</dbReference>
<dbReference type="GO" id="GO:0050660">
    <property type="term" value="F:flavin adenine dinucleotide binding"/>
    <property type="evidence" value="ECO:0007669"/>
    <property type="project" value="InterPro"/>
</dbReference>
<dbReference type="GO" id="GO:0006231">
    <property type="term" value="P:dTMP biosynthetic process"/>
    <property type="evidence" value="ECO:0007669"/>
    <property type="project" value="InterPro"/>
</dbReference>
<dbReference type="PANTHER" id="PTHR34934:SF1">
    <property type="entry name" value="FLAVIN-DEPENDENT THYMIDYLATE SYNTHASE"/>
    <property type="match status" value="1"/>
</dbReference>
<protein>
    <recommendedName>
        <fullName evidence="2">Thymidylate synthase (FAD)</fullName>
    </recommendedName>
</protein>
<reference evidence="1" key="1">
    <citation type="journal article" date="2015" name="Nature">
        <title>Complex archaea that bridge the gap between prokaryotes and eukaryotes.</title>
        <authorList>
            <person name="Spang A."/>
            <person name="Saw J.H."/>
            <person name="Jorgensen S.L."/>
            <person name="Zaremba-Niedzwiedzka K."/>
            <person name="Martijn J."/>
            <person name="Lind A.E."/>
            <person name="van Eijk R."/>
            <person name="Schleper C."/>
            <person name="Guy L."/>
            <person name="Ettema T.J."/>
        </authorList>
    </citation>
    <scope>NUCLEOTIDE SEQUENCE</scope>
</reference>
<dbReference type="InterPro" id="IPR036098">
    <property type="entry name" value="Thymidylate_synthase_ThyX_sf"/>
</dbReference>
<accession>A0A0F9I9M7</accession>
<organism evidence="1">
    <name type="scientific">marine sediment metagenome</name>
    <dbReference type="NCBI Taxonomy" id="412755"/>
    <lineage>
        <taxon>unclassified sequences</taxon>
        <taxon>metagenomes</taxon>
        <taxon>ecological metagenomes</taxon>
    </lineage>
</organism>
<dbReference type="GO" id="GO:0004799">
    <property type="term" value="F:thymidylate synthase activity"/>
    <property type="evidence" value="ECO:0007669"/>
    <property type="project" value="TreeGrafter"/>
</dbReference>
<sequence length="226" mass="26137">MTITAIDVLDKGYVRVVDVMGDDRSIVNAARVSFQQDVDELSIKDKNLIKNLAGDRHTSPFRHAFLTFEVKAPLMVCRQWQKYVVGSDHTMDAWNEVSRRYVTSEPEYYIPTEWRNSPKNKKQGSDGAHDESKVFTSRLKTLTTYCSDYYDHAIKSGIAPEQARLFLPAYAMYTQWRWSASLQSVIHFLSQRLQDDAQFEIFQYAEAVYKLVEERFPVSLKAFIGP</sequence>
<dbReference type="Gene3D" id="3.30.1360.170">
    <property type="match status" value="1"/>
</dbReference>
<gene>
    <name evidence="1" type="ORF">LCGC14_1686390</name>
</gene>
<dbReference type="GO" id="GO:0070402">
    <property type="term" value="F:NADPH binding"/>
    <property type="evidence" value="ECO:0007669"/>
    <property type="project" value="TreeGrafter"/>
</dbReference>
<dbReference type="GO" id="GO:0050797">
    <property type="term" value="F:thymidylate synthase (FAD) activity"/>
    <property type="evidence" value="ECO:0007669"/>
    <property type="project" value="InterPro"/>
</dbReference>
<dbReference type="SUPFAM" id="SSF69796">
    <property type="entry name" value="Thymidylate synthase-complementing protein Thy1"/>
    <property type="match status" value="1"/>
</dbReference>
<comment type="caution">
    <text evidence="1">The sequence shown here is derived from an EMBL/GenBank/DDBJ whole genome shotgun (WGS) entry which is preliminary data.</text>
</comment>